<protein>
    <submittedName>
        <fullName evidence="1">Uncharacterized protein</fullName>
    </submittedName>
</protein>
<name>A0A8D9CAW8_9VIRU</name>
<organism evidence="1">
    <name type="scientific">uncultured marine phage</name>
    <dbReference type="NCBI Taxonomy" id="707152"/>
    <lineage>
        <taxon>Viruses</taxon>
        <taxon>environmental samples</taxon>
    </lineage>
</organism>
<gene>
    <name evidence="1" type="ORF">SLAVMIC_00934</name>
</gene>
<evidence type="ECO:0000313" key="1">
    <source>
        <dbReference type="EMBL" id="CAG7581624.1"/>
    </source>
</evidence>
<reference evidence="1" key="1">
    <citation type="submission" date="2021-06" db="EMBL/GenBank/DDBJ databases">
        <authorList>
            <person name="Gannon L."/>
            <person name="Redgwell R T."/>
            <person name="Michniewski S."/>
            <person name="Harrison D C."/>
            <person name="Millard A."/>
        </authorList>
    </citation>
    <scope>NUCLEOTIDE SEQUENCE</scope>
</reference>
<dbReference type="EMBL" id="OU342829">
    <property type="protein sequence ID" value="CAG7581624.1"/>
    <property type="molecule type" value="Genomic_DNA"/>
</dbReference>
<accession>A0A8D9CAW8</accession>
<proteinExistence type="predicted"/>
<sequence>MKRNYISPEFIYTRVEGTFNMKEERTFFGSKMLEIEDIVTIDDGDIIYYQKTNGEQENLTQEKLLPPVIYSNNNDKEDNHTLEIDKDQTEFEKINNTKWILTVDTADILRNHIFAQLKSSRVFEGVLSEKTRNNNIDQAIYDYVDQNVMDRYDYNDIKLYLRYNSLMESGNYQSSDLSSDRLILSPGGATQDPTFLAQNGNTWDVTINDSSNLETKLQTDITFDQSTLTVKFKQSKKRIDYNFNYYFDLVFKKA</sequence>